<feature type="non-terminal residue" evidence="7">
    <location>
        <position position="113"/>
    </location>
</feature>
<reference evidence="7" key="1">
    <citation type="submission" date="2023-10" db="EMBL/GenBank/DDBJ databases">
        <title>Genome assembly of Pristionchus species.</title>
        <authorList>
            <person name="Yoshida K."/>
            <person name="Sommer R.J."/>
        </authorList>
    </citation>
    <scope>NUCLEOTIDE SEQUENCE</scope>
    <source>
        <strain evidence="7">RS0144</strain>
    </source>
</reference>
<keyword evidence="8" id="KW-1185">Reference proteome</keyword>
<keyword evidence="3 6" id="KW-0812">Transmembrane</keyword>
<evidence type="ECO:0000256" key="5">
    <source>
        <dbReference type="ARBA" id="ARBA00023136"/>
    </source>
</evidence>
<evidence type="ECO:0000256" key="6">
    <source>
        <dbReference type="SAM" id="Phobius"/>
    </source>
</evidence>
<dbReference type="Pfam" id="PF10317">
    <property type="entry name" value="7TM_GPCR_Srd"/>
    <property type="match status" value="1"/>
</dbReference>
<evidence type="ECO:0000256" key="3">
    <source>
        <dbReference type="ARBA" id="ARBA00022692"/>
    </source>
</evidence>
<dbReference type="EMBL" id="BTSX01000002">
    <property type="protein sequence ID" value="GMS82577.1"/>
    <property type="molecule type" value="Genomic_DNA"/>
</dbReference>
<comment type="caution">
    <text evidence="7">The sequence shown here is derived from an EMBL/GenBank/DDBJ whole genome shotgun (WGS) entry which is preliminary data.</text>
</comment>
<evidence type="ECO:0000256" key="4">
    <source>
        <dbReference type="ARBA" id="ARBA00022989"/>
    </source>
</evidence>
<proteinExistence type="inferred from homology"/>
<comment type="similarity">
    <text evidence="2">Belongs to the nematode receptor-like protein srd family.</text>
</comment>
<feature type="transmembrane region" description="Helical" evidence="6">
    <location>
        <begin position="6"/>
        <end position="25"/>
    </location>
</feature>
<gene>
    <name evidence="7" type="ORF">PENTCL1PPCAC_4752</name>
</gene>
<sequence length="113" mass="12768">ITRLIHDTSCAISLLLNSLLIVLIFTKTPKELRSYSILLFNFAIIELTTEISCLYIFNRILVADGFDLNAITGPCRLTGSPKLCFVAYVVMMHGHSHYCVLLAFGFCYRFDVL</sequence>
<keyword evidence="5 6" id="KW-0472">Membrane</keyword>
<feature type="transmembrane region" description="Helical" evidence="6">
    <location>
        <begin position="37"/>
        <end position="57"/>
    </location>
</feature>
<name>A0AAV5SIX5_9BILA</name>
<dbReference type="GO" id="GO:0016020">
    <property type="term" value="C:membrane"/>
    <property type="evidence" value="ECO:0007669"/>
    <property type="project" value="UniProtKB-SubCell"/>
</dbReference>
<dbReference type="Proteomes" id="UP001432027">
    <property type="component" value="Unassembled WGS sequence"/>
</dbReference>
<dbReference type="PANTHER" id="PTHR22945">
    <property type="entry name" value="SERPENTINE RECEPTOR, CLASS D DELTA"/>
    <property type="match status" value="1"/>
</dbReference>
<feature type="non-terminal residue" evidence="7">
    <location>
        <position position="1"/>
    </location>
</feature>
<feature type="transmembrane region" description="Helical" evidence="6">
    <location>
        <begin position="85"/>
        <end position="108"/>
    </location>
</feature>
<dbReference type="AlphaFoldDB" id="A0AAV5SIX5"/>
<evidence type="ECO:0000256" key="1">
    <source>
        <dbReference type="ARBA" id="ARBA00004141"/>
    </source>
</evidence>
<protein>
    <recommendedName>
        <fullName evidence="9">G protein-coupled receptor</fullName>
    </recommendedName>
</protein>
<comment type="subcellular location">
    <subcellularLocation>
        <location evidence="1">Membrane</location>
        <topology evidence="1">Multi-pass membrane protein</topology>
    </subcellularLocation>
</comment>
<evidence type="ECO:0008006" key="9">
    <source>
        <dbReference type="Google" id="ProtNLM"/>
    </source>
</evidence>
<evidence type="ECO:0000313" key="7">
    <source>
        <dbReference type="EMBL" id="GMS82577.1"/>
    </source>
</evidence>
<evidence type="ECO:0000313" key="8">
    <source>
        <dbReference type="Proteomes" id="UP001432027"/>
    </source>
</evidence>
<dbReference type="PANTHER" id="PTHR22945:SF40">
    <property type="entry name" value="SERPENTINE RECEPTOR, CLASS D (DELTA)-RELATED"/>
    <property type="match status" value="1"/>
</dbReference>
<keyword evidence="4 6" id="KW-1133">Transmembrane helix</keyword>
<accession>A0AAV5SIX5</accession>
<organism evidence="7 8">
    <name type="scientific">Pristionchus entomophagus</name>
    <dbReference type="NCBI Taxonomy" id="358040"/>
    <lineage>
        <taxon>Eukaryota</taxon>
        <taxon>Metazoa</taxon>
        <taxon>Ecdysozoa</taxon>
        <taxon>Nematoda</taxon>
        <taxon>Chromadorea</taxon>
        <taxon>Rhabditida</taxon>
        <taxon>Rhabditina</taxon>
        <taxon>Diplogasteromorpha</taxon>
        <taxon>Diplogasteroidea</taxon>
        <taxon>Neodiplogasteridae</taxon>
        <taxon>Pristionchus</taxon>
    </lineage>
</organism>
<dbReference type="InterPro" id="IPR050920">
    <property type="entry name" value="Nematode_rcpt-like_delta"/>
</dbReference>
<dbReference type="InterPro" id="IPR019421">
    <property type="entry name" value="7TM_GPCR_serpentine_rcpt_Srd"/>
</dbReference>
<evidence type="ECO:0000256" key="2">
    <source>
        <dbReference type="ARBA" id="ARBA00009166"/>
    </source>
</evidence>